<reference evidence="2 3" key="1">
    <citation type="journal article" date="2023" name="Sci. Data">
        <title>Genome assembly of the Korean intertidal mud-creeper Batillaria attramentaria.</title>
        <authorList>
            <person name="Patra A.K."/>
            <person name="Ho P.T."/>
            <person name="Jun S."/>
            <person name="Lee S.J."/>
            <person name="Kim Y."/>
            <person name="Won Y.J."/>
        </authorList>
    </citation>
    <scope>NUCLEOTIDE SEQUENCE [LARGE SCALE GENOMIC DNA]</scope>
    <source>
        <strain evidence="2">Wonlab-2016</strain>
    </source>
</reference>
<evidence type="ECO:0000313" key="2">
    <source>
        <dbReference type="EMBL" id="KAK7498266.1"/>
    </source>
</evidence>
<accession>A0ABD0LFJ6</accession>
<evidence type="ECO:0000256" key="1">
    <source>
        <dbReference type="SAM" id="MobiDB-lite"/>
    </source>
</evidence>
<keyword evidence="3" id="KW-1185">Reference proteome</keyword>
<comment type="caution">
    <text evidence="2">The sequence shown here is derived from an EMBL/GenBank/DDBJ whole genome shotgun (WGS) entry which is preliminary data.</text>
</comment>
<organism evidence="2 3">
    <name type="scientific">Batillaria attramentaria</name>
    <dbReference type="NCBI Taxonomy" id="370345"/>
    <lineage>
        <taxon>Eukaryota</taxon>
        <taxon>Metazoa</taxon>
        <taxon>Spiralia</taxon>
        <taxon>Lophotrochozoa</taxon>
        <taxon>Mollusca</taxon>
        <taxon>Gastropoda</taxon>
        <taxon>Caenogastropoda</taxon>
        <taxon>Sorbeoconcha</taxon>
        <taxon>Cerithioidea</taxon>
        <taxon>Batillariidae</taxon>
        <taxon>Batillaria</taxon>
    </lineage>
</organism>
<gene>
    <name evidence="2" type="ORF">BaRGS_00010526</name>
</gene>
<feature type="compositionally biased region" description="Basic and acidic residues" evidence="1">
    <location>
        <begin position="78"/>
        <end position="97"/>
    </location>
</feature>
<dbReference type="EMBL" id="JACVVK020000052">
    <property type="protein sequence ID" value="KAK7498266.1"/>
    <property type="molecule type" value="Genomic_DNA"/>
</dbReference>
<dbReference type="Proteomes" id="UP001519460">
    <property type="component" value="Unassembled WGS sequence"/>
</dbReference>
<dbReference type="AlphaFoldDB" id="A0ABD0LFJ6"/>
<name>A0ABD0LFJ6_9CAEN</name>
<evidence type="ECO:0000313" key="3">
    <source>
        <dbReference type="Proteomes" id="UP001519460"/>
    </source>
</evidence>
<feature type="region of interest" description="Disordered" evidence="1">
    <location>
        <begin position="76"/>
        <end position="127"/>
    </location>
</feature>
<protein>
    <submittedName>
        <fullName evidence="2">Uncharacterized protein</fullName>
    </submittedName>
</protein>
<sequence length="163" mass="17970">MLRIVGSLGWTSALTVSRSPQRILPSITTRTRRRPARGGFLHIDLDNQLDAGWTVRTDQRLKLKWVTARLNVHATDSTTDHNASRCTRRVDSGHSSRSDPCGGGSGADRQKRNRGMVKEPPSALQFHGPFLPVTVEEEEDVSAGNLSPLDEEVVWTVGGWCSI</sequence>
<proteinExistence type="predicted"/>